<dbReference type="GO" id="GO:0008360">
    <property type="term" value="P:regulation of cell shape"/>
    <property type="evidence" value="ECO:0007669"/>
    <property type="project" value="UniProtKB-KW"/>
</dbReference>
<protein>
    <recommendedName>
        <fullName evidence="2">Cell shape-determining protein MreC</fullName>
    </recommendedName>
    <alternativeName>
        <fullName evidence="4">Cell shape protein MreC</fullName>
    </alternativeName>
</protein>
<evidence type="ECO:0000256" key="6">
    <source>
        <dbReference type="SAM" id="Phobius"/>
    </source>
</evidence>
<keyword evidence="3" id="KW-0133">Cell shape</keyword>
<dbReference type="Gene3D" id="2.40.10.340">
    <property type="entry name" value="Rod shape-determining protein MreC, domain 1"/>
    <property type="match status" value="1"/>
</dbReference>
<keyword evidence="6" id="KW-1133">Transmembrane helix</keyword>
<name>A0A383U2D2_9FLAO</name>
<feature type="coiled-coil region" evidence="5">
    <location>
        <begin position="60"/>
        <end position="87"/>
    </location>
</feature>
<proteinExistence type="inferred from homology"/>
<evidence type="ECO:0000256" key="4">
    <source>
        <dbReference type="ARBA" id="ARBA00032089"/>
    </source>
</evidence>
<evidence type="ECO:0000256" key="2">
    <source>
        <dbReference type="ARBA" id="ARBA00013855"/>
    </source>
</evidence>
<keyword evidence="6" id="KW-0812">Transmembrane</keyword>
<dbReference type="InterPro" id="IPR007221">
    <property type="entry name" value="MreC"/>
</dbReference>
<gene>
    <name evidence="8" type="ORF">SAMEA104719789_01450</name>
</gene>
<feature type="domain" description="Rod shape-determining protein MreC beta-barrel core" evidence="7">
    <location>
        <begin position="114"/>
        <end position="262"/>
    </location>
</feature>
<dbReference type="Proteomes" id="UP000262142">
    <property type="component" value="Unassembled WGS sequence"/>
</dbReference>
<dbReference type="Gene3D" id="2.40.10.350">
    <property type="entry name" value="Rod shape-determining protein MreC, domain 2"/>
    <property type="match status" value="1"/>
</dbReference>
<evidence type="ECO:0000256" key="5">
    <source>
        <dbReference type="SAM" id="Coils"/>
    </source>
</evidence>
<evidence type="ECO:0000256" key="1">
    <source>
        <dbReference type="ARBA" id="ARBA00009369"/>
    </source>
</evidence>
<keyword evidence="6" id="KW-0472">Membrane</keyword>
<comment type="similarity">
    <text evidence="1">Belongs to the MreC family.</text>
</comment>
<evidence type="ECO:0000313" key="9">
    <source>
        <dbReference type="Proteomes" id="UP000262142"/>
    </source>
</evidence>
<reference evidence="8 9" key="1">
    <citation type="submission" date="2018-09" db="EMBL/GenBank/DDBJ databases">
        <authorList>
            <consortium name="Pathogen Informatics"/>
        </authorList>
    </citation>
    <scope>NUCLEOTIDE SEQUENCE [LARGE SCALE GENOMIC DNA]</scope>
    <source>
        <strain evidence="8 9">OH-22767</strain>
    </source>
</reference>
<dbReference type="PANTHER" id="PTHR34138">
    <property type="entry name" value="CELL SHAPE-DETERMINING PROTEIN MREC"/>
    <property type="match status" value="1"/>
</dbReference>
<dbReference type="PANTHER" id="PTHR34138:SF1">
    <property type="entry name" value="CELL SHAPE-DETERMINING PROTEIN MREC"/>
    <property type="match status" value="1"/>
</dbReference>
<dbReference type="InterPro" id="IPR042175">
    <property type="entry name" value="Cell/Rod_MreC_2"/>
</dbReference>
<evidence type="ECO:0000256" key="3">
    <source>
        <dbReference type="ARBA" id="ARBA00022960"/>
    </source>
</evidence>
<organism evidence="8 9">
    <name type="scientific">Candidatus Ornithobacterium hominis</name>
    <dbReference type="NCBI Taxonomy" id="2497989"/>
    <lineage>
        <taxon>Bacteria</taxon>
        <taxon>Pseudomonadati</taxon>
        <taxon>Bacteroidota</taxon>
        <taxon>Flavobacteriia</taxon>
        <taxon>Flavobacteriales</taxon>
        <taxon>Weeksellaceae</taxon>
        <taxon>Ornithobacterium</taxon>
    </lineage>
</organism>
<dbReference type="GO" id="GO:0005886">
    <property type="term" value="C:plasma membrane"/>
    <property type="evidence" value="ECO:0007669"/>
    <property type="project" value="TreeGrafter"/>
</dbReference>
<dbReference type="NCBIfam" id="NF010532">
    <property type="entry name" value="PRK13922.9-3"/>
    <property type="match status" value="1"/>
</dbReference>
<dbReference type="InterPro" id="IPR042177">
    <property type="entry name" value="Cell/Rod_1"/>
</dbReference>
<keyword evidence="5" id="KW-0175">Coiled coil</keyword>
<sequence>MKLLAHLLSKVGYFLFFILLEIGAVYAMFSQSNFHKTLVGEQLLNVNGFFSAKISKLKHYQNLPKENKILMEENAKLKNQLEIFKGLKNSAHLGLEPLVVDSSFQRFEYTNAQIIDQSIRKRDNYFMIDKGIKDGVQPNMAVLTSRGVIGAVLHSTQHYSTVLSVLHSQANIKAKVKNIDYFGILRWNGKDHQKLQLTEIPKYLNIKQGDTVMTAGASAIYPQGHLIGYISSLEPNEKTGDFDIEVSTFEDLATVQNVYVIKDLDRIEIEKVQQTGLDATD</sequence>
<dbReference type="InterPro" id="IPR055342">
    <property type="entry name" value="MreC_beta-barrel_core"/>
</dbReference>
<feature type="transmembrane region" description="Helical" evidence="6">
    <location>
        <begin position="12"/>
        <end position="29"/>
    </location>
</feature>
<dbReference type="OrthoDB" id="9811827at2"/>
<dbReference type="AlphaFoldDB" id="A0A383U2D2"/>
<evidence type="ECO:0000313" key="8">
    <source>
        <dbReference type="EMBL" id="SZD73995.1"/>
    </source>
</evidence>
<accession>A0A383U2D2</accession>
<dbReference type="Pfam" id="PF04085">
    <property type="entry name" value="MreC"/>
    <property type="match status" value="1"/>
</dbReference>
<keyword evidence="9" id="KW-1185">Reference proteome</keyword>
<dbReference type="RefSeq" id="WP_119059655.1">
    <property type="nucleotide sequence ID" value="NZ_OX579588.1"/>
</dbReference>
<dbReference type="EMBL" id="UNSC01000007">
    <property type="protein sequence ID" value="SZD73995.1"/>
    <property type="molecule type" value="Genomic_DNA"/>
</dbReference>
<evidence type="ECO:0000259" key="7">
    <source>
        <dbReference type="Pfam" id="PF04085"/>
    </source>
</evidence>